<accession>A0A0F9JM65</accession>
<evidence type="ECO:0000313" key="1">
    <source>
        <dbReference type="EMBL" id="KKM70733.1"/>
    </source>
</evidence>
<dbReference type="EMBL" id="LAZR01009762">
    <property type="protein sequence ID" value="KKM70733.1"/>
    <property type="molecule type" value="Genomic_DNA"/>
</dbReference>
<proteinExistence type="predicted"/>
<organism evidence="1">
    <name type="scientific">marine sediment metagenome</name>
    <dbReference type="NCBI Taxonomy" id="412755"/>
    <lineage>
        <taxon>unclassified sequences</taxon>
        <taxon>metagenomes</taxon>
        <taxon>ecological metagenomes</taxon>
    </lineage>
</organism>
<protein>
    <submittedName>
        <fullName evidence="1">Uncharacterized protein</fullName>
    </submittedName>
</protein>
<dbReference type="AlphaFoldDB" id="A0A0F9JM65"/>
<comment type="caution">
    <text evidence="1">The sequence shown here is derived from an EMBL/GenBank/DDBJ whole genome shotgun (WGS) entry which is preliminary data.</text>
</comment>
<name>A0A0F9JM65_9ZZZZ</name>
<sequence length="52" mass="5801">MQKHGGSFVQALGTAAERADDSNLSKIKETWPEYWSEYEGLGEELQVTRGEA</sequence>
<gene>
    <name evidence="1" type="ORF">LCGC14_1437830</name>
</gene>
<reference evidence="1" key="1">
    <citation type="journal article" date="2015" name="Nature">
        <title>Complex archaea that bridge the gap between prokaryotes and eukaryotes.</title>
        <authorList>
            <person name="Spang A."/>
            <person name="Saw J.H."/>
            <person name="Jorgensen S.L."/>
            <person name="Zaremba-Niedzwiedzka K."/>
            <person name="Martijn J."/>
            <person name="Lind A.E."/>
            <person name="van Eijk R."/>
            <person name="Schleper C."/>
            <person name="Guy L."/>
            <person name="Ettema T.J."/>
        </authorList>
    </citation>
    <scope>NUCLEOTIDE SEQUENCE</scope>
</reference>